<dbReference type="Proteomes" id="UP000782312">
    <property type="component" value="Unassembled WGS sequence"/>
</dbReference>
<accession>A0A932MPD4</accession>
<keyword evidence="3" id="KW-1003">Cell membrane</keyword>
<evidence type="ECO:0000256" key="1">
    <source>
        <dbReference type="ARBA" id="ARBA00004651"/>
    </source>
</evidence>
<keyword evidence="6 9" id="KW-1133">Transmembrane helix</keyword>
<dbReference type="PANTHER" id="PTHR11795:SF442">
    <property type="entry name" value="ABC TRANSPORTER ATP-BINDING PROTEIN"/>
    <property type="match status" value="1"/>
</dbReference>
<dbReference type="GO" id="GO:0006865">
    <property type="term" value="P:amino acid transport"/>
    <property type="evidence" value="ECO:0007669"/>
    <property type="project" value="UniProtKB-KW"/>
</dbReference>
<evidence type="ECO:0000256" key="4">
    <source>
        <dbReference type="ARBA" id="ARBA00022692"/>
    </source>
</evidence>
<dbReference type="InterPro" id="IPR001851">
    <property type="entry name" value="ABC_transp_permease"/>
</dbReference>
<evidence type="ECO:0000256" key="3">
    <source>
        <dbReference type="ARBA" id="ARBA00022475"/>
    </source>
</evidence>
<dbReference type="GO" id="GO:0005886">
    <property type="term" value="C:plasma membrane"/>
    <property type="evidence" value="ECO:0007669"/>
    <property type="project" value="UniProtKB-SubCell"/>
</dbReference>
<organism evidence="10 11">
    <name type="scientific">Tectimicrobiota bacterium</name>
    <dbReference type="NCBI Taxonomy" id="2528274"/>
    <lineage>
        <taxon>Bacteria</taxon>
        <taxon>Pseudomonadati</taxon>
        <taxon>Nitrospinota/Tectimicrobiota group</taxon>
        <taxon>Candidatus Tectimicrobiota</taxon>
    </lineage>
</organism>
<feature type="transmembrane region" description="Helical" evidence="9">
    <location>
        <begin position="289"/>
        <end position="313"/>
    </location>
</feature>
<comment type="similarity">
    <text evidence="8">Belongs to the binding-protein-dependent transport system permease family. LivHM subfamily.</text>
</comment>
<comment type="caution">
    <text evidence="10">The sequence shown here is derived from an EMBL/GenBank/DDBJ whole genome shotgun (WGS) entry which is preliminary data.</text>
</comment>
<reference evidence="10" key="1">
    <citation type="submission" date="2020-07" db="EMBL/GenBank/DDBJ databases">
        <title>Huge and variable diversity of episymbiotic CPR bacteria and DPANN archaea in groundwater ecosystems.</title>
        <authorList>
            <person name="He C.Y."/>
            <person name="Keren R."/>
            <person name="Whittaker M."/>
            <person name="Farag I.F."/>
            <person name="Doudna J."/>
            <person name="Cate J.H.D."/>
            <person name="Banfield J.F."/>
        </authorList>
    </citation>
    <scope>NUCLEOTIDE SEQUENCE</scope>
    <source>
        <strain evidence="10">NC_groundwater_763_Ag_S-0.2um_68_21</strain>
    </source>
</reference>
<evidence type="ECO:0000256" key="7">
    <source>
        <dbReference type="ARBA" id="ARBA00023136"/>
    </source>
</evidence>
<sequence>MPYGGVVFDELLQHLFLGLVQGAIYVLLALGLSIIFGLMGIINFGHGVFYMLGAYVGFTMVQLLFAPLLGANAAFVVALAAVPLIMFGIGVAFERLVISRIYNTPNARFSGVLITFGLSIFLPDFIRMVYGRPGRPFAIPPFLATSLLEIGTLNISAYRTFIVAVAAVLVVLIWALLYRTNLGMVIRAGTSNNTMVQVLGINVSKVWTQTFGLGIALAGFSGVMISPLFAVEPTMGDAILIQTFIVVVVGGMGSFIGPVIGGLLIGQIWALTPLVGRTQFVVQHLSGTLIGPAFWEKASDILLFIVMALILLLRPRGLFGQEGAFD</sequence>
<keyword evidence="2" id="KW-0813">Transport</keyword>
<dbReference type="EMBL" id="JACPUR010000031">
    <property type="protein sequence ID" value="MBI3128517.1"/>
    <property type="molecule type" value="Genomic_DNA"/>
</dbReference>
<dbReference type="PANTHER" id="PTHR11795">
    <property type="entry name" value="BRANCHED-CHAIN AMINO ACID TRANSPORT SYSTEM PERMEASE PROTEIN LIVH"/>
    <property type="match status" value="1"/>
</dbReference>
<dbReference type="InterPro" id="IPR052157">
    <property type="entry name" value="BCAA_transport_permease"/>
</dbReference>
<feature type="transmembrane region" description="Helical" evidence="9">
    <location>
        <begin position="75"/>
        <end position="97"/>
    </location>
</feature>
<keyword evidence="4 9" id="KW-0812">Transmembrane</keyword>
<feature type="transmembrane region" description="Helical" evidence="9">
    <location>
        <begin position="15"/>
        <end position="41"/>
    </location>
</feature>
<evidence type="ECO:0000256" key="9">
    <source>
        <dbReference type="SAM" id="Phobius"/>
    </source>
</evidence>
<name>A0A932MPD4_UNCTE</name>
<feature type="transmembrane region" description="Helical" evidence="9">
    <location>
        <begin position="211"/>
        <end position="231"/>
    </location>
</feature>
<dbReference type="CDD" id="cd06582">
    <property type="entry name" value="TM_PBP1_LivH_like"/>
    <property type="match status" value="1"/>
</dbReference>
<gene>
    <name evidence="10" type="ORF">HYZ11_13005</name>
</gene>
<feature type="transmembrane region" description="Helical" evidence="9">
    <location>
        <begin position="109"/>
        <end position="130"/>
    </location>
</feature>
<protein>
    <submittedName>
        <fullName evidence="10">Branched-chain amino acid ABC transporter permease</fullName>
    </submittedName>
</protein>
<comment type="subcellular location">
    <subcellularLocation>
        <location evidence="1">Cell membrane</location>
        <topology evidence="1">Multi-pass membrane protein</topology>
    </subcellularLocation>
</comment>
<evidence type="ECO:0000313" key="11">
    <source>
        <dbReference type="Proteomes" id="UP000782312"/>
    </source>
</evidence>
<keyword evidence="5" id="KW-0029">Amino-acid transport</keyword>
<evidence type="ECO:0000256" key="6">
    <source>
        <dbReference type="ARBA" id="ARBA00022989"/>
    </source>
</evidence>
<keyword evidence="7 9" id="KW-0472">Membrane</keyword>
<feature type="transmembrane region" description="Helical" evidence="9">
    <location>
        <begin position="243"/>
        <end position="269"/>
    </location>
</feature>
<feature type="transmembrane region" description="Helical" evidence="9">
    <location>
        <begin position="160"/>
        <end position="177"/>
    </location>
</feature>
<evidence type="ECO:0000256" key="2">
    <source>
        <dbReference type="ARBA" id="ARBA00022448"/>
    </source>
</evidence>
<proteinExistence type="inferred from homology"/>
<evidence type="ECO:0000313" key="10">
    <source>
        <dbReference type="EMBL" id="MBI3128517.1"/>
    </source>
</evidence>
<evidence type="ECO:0000256" key="5">
    <source>
        <dbReference type="ARBA" id="ARBA00022970"/>
    </source>
</evidence>
<dbReference type="AlphaFoldDB" id="A0A932MPD4"/>
<dbReference type="GO" id="GO:0022857">
    <property type="term" value="F:transmembrane transporter activity"/>
    <property type="evidence" value="ECO:0007669"/>
    <property type="project" value="InterPro"/>
</dbReference>
<evidence type="ECO:0000256" key="8">
    <source>
        <dbReference type="ARBA" id="ARBA00037998"/>
    </source>
</evidence>
<feature type="transmembrane region" description="Helical" evidence="9">
    <location>
        <begin position="48"/>
        <end position="69"/>
    </location>
</feature>
<dbReference type="Pfam" id="PF02653">
    <property type="entry name" value="BPD_transp_2"/>
    <property type="match status" value="1"/>
</dbReference>